<evidence type="ECO:0000313" key="2">
    <source>
        <dbReference type="EMBL" id="MBB2992707.1"/>
    </source>
</evidence>
<reference evidence="2 3" key="1">
    <citation type="submission" date="2020-08" db="EMBL/GenBank/DDBJ databases">
        <title>The Agave Microbiome: Exploring the role of microbial communities in plant adaptations to desert environments.</title>
        <authorList>
            <person name="Partida-Martinez L.P."/>
        </authorList>
    </citation>
    <scope>NUCLEOTIDE SEQUENCE [LARGE SCALE GENOMIC DNA]</scope>
    <source>
        <strain evidence="2 3">AT2.18</strain>
    </source>
</reference>
<accession>A0A839QAR4</accession>
<comment type="similarity">
    <text evidence="1">Belongs to the flavin-dependent halogenase family. Bacterial tryptophan halogenase subfamily.</text>
</comment>
<dbReference type="Gene3D" id="3.50.50.60">
    <property type="entry name" value="FAD/NAD(P)-binding domain"/>
    <property type="match status" value="1"/>
</dbReference>
<dbReference type="InterPro" id="IPR050816">
    <property type="entry name" value="Flavin-dep_Halogenase_NPB"/>
</dbReference>
<dbReference type="RefSeq" id="WP_183471686.1">
    <property type="nucleotide sequence ID" value="NZ_JACHVU010000011.1"/>
</dbReference>
<dbReference type="PANTHER" id="PTHR43747:SF1">
    <property type="entry name" value="SLR1998 PROTEIN"/>
    <property type="match status" value="1"/>
</dbReference>
<name>A0A839QAR4_MYCIR</name>
<dbReference type="PRINTS" id="PR00368">
    <property type="entry name" value="FADPNR"/>
</dbReference>
<keyword evidence="3" id="KW-1185">Reference proteome</keyword>
<dbReference type="SUPFAM" id="SSF51905">
    <property type="entry name" value="FAD/NAD(P)-binding domain"/>
    <property type="match status" value="1"/>
</dbReference>
<dbReference type="InterPro" id="IPR036188">
    <property type="entry name" value="FAD/NAD-bd_sf"/>
</dbReference>
<protein>
    <submittedName>
        <fullName evidence="2">Flavin-dependent dehydrogenase</fullName>
    </submittedName>
</protein>
<comment type="caution">
    <text evidence="2">The sequence shown here is derived from an EMBL/GenBank/DDBJ whole genome shotgun (WGS) entry which is preliminary data.</text>
</comment>
<organism evidence="2 3">
    <name type="scientific">Mycolicibacterium iranicum</name>
    <name type="common">Mycobacterium iranicum</name>
    <dbReference type="NCBI Taxonomy" id="912594"/>
    <lineage>
        <taxon>Bacteria</taxon>
        <taxon>Bacillati</taxon>
        <taxon>Actinomycetota</taxon>
        <taxon>Actinomycetes</taxon>
        <taxon>Mycobacteriales</taxon>
        <taxon>Mycobacteriaceae</taxon>
        <taxon>Mycolicibacterium</taxon>
    </lineage>
</organism>
<proteinExistence type="inferred from homology"/>
<evidence type="ECO:0000313" key="3">
    <source>
        <dbReference type="Proteomes" id="UP000550501"/>
    </source>
</evidence>
<sequence length="454" mass="47925">MHTIVVGAGPAGLFTAISLARRGRSVLVVDRDPGPTGPDEWRRRGVMQFAHSHTFRAPAIEALQQEIPDALVAMRRAGATIATATDGAAAALRIRREVFERVLRDVASAQRRLTMVTGHVDAVLTSAGRAVGVRVGGAEAHAGLVIDASGRTGRALRDGRVGDGTGRRAVGMVEGSPCGAAYVSRQYRLRDGADPGPVNSPIGLSLTLRGYFAVMFLHEGRTFSVTITHGGTDSRLHRLRHPALYEAAVRAIPGLAEWIDPARAEPLTPVLPGGRLYNTYRAQVDGSGQPVLPGLVAVGDAVCTTTPLAGRGVSLAFLQARRLVEILAAHRDPAAATVEFDAWCRTDIRPWYLDHVAADGDRLRRWSGGDVDLTRPLPSDLVVAAAAADPGLGPAVAPYDRMSALPSSLDAPQARARAVYASGWRPPVADGPTAEDLAQLCGEADDRGRLPAAL</sequence>
<dbReference type="Pfam" id="PF12831">
    <property type="entry name" value="FAD_oxidored"/>
    <property type="match status" value="1"/>
</dbReference>
<dbReference type="PANTHER" id="PTHR43747">
    <property type="entry name" value="FAD-BINDING PROTEIN"/>
    <property type="match status" value="1"/>
</dbReference>
<dbReference type="EMBL" id="JACHVU010000011">
    <property type="protein sequence ID" value="MBB2992707.1"/>
    <property type="molecule type" value="Genomic_DNA"/>
</dbReference>
<dbReference type="AlphaFoldDB" id="A0A839QAR4"/>
<gene>
    <name evidence="2" type="ORF">FHR72_004211</name>
</gene>
<evidence type="ECO:0000256" key="1">
    <source>
        <dbReference type="ARBA" id="ARBA00038396"/>
    </source>
</evidence>
<dbReference type="Proteomes" id="UP000550501">
    <property type="component" value="Unassembled WGS sequence"/>
</dbReference>